<reference evidence="1 2" key="1">
    <citation type="journal article" date="2016" name="Proc. Natl. Acad. Sci. U.S.A.">
        <title>Comparative genomics of biotechnologically important yeasts.</title>
        <authorList>
            <person name="Riley R."/>
            <person name="Haridas S."/>
            <person name="Wolfe K.H."/>
            <person name="Lopes M.R."/>
            <person name="Hittinger C.T."/>
            <person name="Goeker M."/>
            <person name="Salamov A.A."/>
            <person name="Wisecaver J.H."/>
            <person name="Long T.M."/>
            <person name="Calvey C.H."/>
            <person name="Aerts A.L."/>
            <person name="Barry K.W."/>
            <person name="Choi C."/>
            <person name="Clum A."/>
            <person name="Coughlan A.Y."/>
            <person name="Deshpande S."/>
            <person name="Douglass A.P."/>
            <person name="Hanson S.J."/>
            <person name="Klenk H.-P."/>
            <person name="LaButti K.M."/>
            <person name="Lapidus A."/>
            <person name="Lindquist E.A."/>
            <person name="Lipzen A.M."/>
            <person name="Meier-Kolthoff J.P."/>
            <person name="Ohm R.A."/>
            <person name="Otillar R.P."/>
            <person name="Pangilinan J.L."/>
            <person name="Peng Y."/>
            <person name="Rokas A."/>
            <person name="Rosa C.A."/>
            <person name="Scheuner C."/>
            <person name="Sibirny A.A."/>
            <person name="Slot J.C."/>
            <person name="Stielow J.B."/>
            <person name="Sun H."/>
            <person name="Kurtzman C.P."/>
            <person name="Blackwell M."/>
            <person name="Grigoriev I.V."/>
            <person name="Jeffries T.W."/>
        </authorList>
    </citation>
    <scope>NUCLEOTIDE SEQUENCE [LARGE SCALE GENOMIC DNA]</scope>
    <source>
        <strain evidence="2">ATCC 58044 / CBS 1984 / NCYC 433 / NRRL Y-366-8</strain>
    </source>
</reference>
<dbReference type="GeneID" id="30198825"/>
<dbReference type="GO" id="GO:0003677">
    <property type="term" value="F:DNA binding"/>
    <property type="evidence" value="ECO:0007669"/>
    <property type="project" value="TreeGrafter"/>
</dbReference>
<protein>
    <recommendedName>
        <fullName evidence="3">cAMP-independent regulatory protein pac2</fullName>
    </recommendedName>
</protein>
<sequence>MESYNGAVLSPNDALILLEAARQRLIPKITRRLKDHERQLIKPGSIFIWDEKEAKMRRWTDGRSWSASRVTGAFLTYREME</sequence>
<dbReference type="InterPro" id="IPR018608">
    <property type="entry name" value="Gti1/Pac2"/>
</dbReference>
<dbReference type="AlphaFoldDB" id="A0A1E3P8J4"/>
<dbReference type="Proteomes" id="UP000094112">
    <property type="component" value="Unassembled WGS sequence"/>
</dbReference>
<feature type="non-terminal residue" evidence="1">
    <location>
        <position position="81"/>
    </location>
</feature>
<proteinExistence type="predicted"/>
<gene>
    <name evidence="1" type="ORF">WICANDRAFT_29124</name>
</gene>
<dbReference type="EMBL" id="KV454209">
    <property type="protein sequence ID" value="ODQ61272.1"/>
    <property type="molecule type" value="Genomic_DNA"/>
</dbReference>
<dbReference type="Pfam" id="PF09729">
    <property type="entry name" value="Gti1_Pac2"/>
    <property type="match status" value="1"/>
</dbReference>
<organism evidence="1 2">
    <name type="scientific">Wickerhamomyces anomalus (strain ATCC 58044 / CBS 1984 / NCYC 433 / NRRL Y-366-8)</name>
    <name type="common">Yeast</name>
    <name type="synonym">Hansenula anomala</name>
    <dbReference type="NCBI Taxonomy" id="683960"/>
    <lineage>
        <taxon>Eukaryota</taxon>
        <taxon>Fungi</taxon>
        <taxon>Dikarya</taxon>
        <taxon>Ascomycota</taxon>
        <taxon>Saccharomycotina</taxon>
        <taxon>Saccharomycetes</taxon>
        <taxon>Phaffomycetales</taxon>
        <taxon>Wickerhamomycetaceae</taxon>
        <taxon>Wickerhamomyces</taxon>
    </lineage>
</organism>
<evidence type="ECO:0008006" key="3">
    <source>
        <dbReference type="Google" id="ProtNLM"/>
    </source>
</evidence>
<evidence type="ECO:0000313" key="1">
    <source>
        <dbReference type="EMBL" id="ODQ61272.1"/>
    </source>
</evidence>
<dbReference type="OrthoDB" id="5572844at2759"/>
<name>A0A1E3P8J4_WICAA</name>
<evidence type="ECO:0000313" key="2">
    <source>
        <dbReference type="Proteomes" id="UP000094112"/>
    </source>
</evidence>
<dbReference type="PANTHER" id="PTHR28027:SF1">
    <property type="entry name" value="CAMP INDEPENDENT REGULATORY PROTEIN (AFU_ORTHOLOGUE AFUA_3G09640)"/>
    <property type="match status" value="1"/>
</dbReference>
<dbReference type="RefSeq" id="XP_019040479.1">
    <property type="nucleotide sequence ID" value="XM_019181579.1"/>
</dbReference>
<accession>A0A1E3P8J4</accession>
<keyword evidence="2" id="KW-1185">Reference proteome</keyword>
<dbReference type="PANTHER" id="PTHR28027">
    <property type="entry name" value="TRANSCRIPTIONAL REGULATOR MIT1"/>
    <property type="match status" value="1"/>
</dbReference>